<dbReference type="InterPro" id="IPR029057">
    <property type="entry name" value="PRTase-like"/>
</dbReference>
<feature type="domain" description="Double zinc ribbon" evidence="3">
    <location>
        <begin position="34"/>
        <end position="79"/>
    </location>
</feature>
<dbReference type="Gene3D" id="3.40.50.2020">
    <property type="match status" value="1"/>
</dbReference>
<evidence type="ECO:0000313" key="4">
    <source>
        <dbReference type="EMBL" id="QCK84829.1"/>
    </source>
</evidence>
<dbReference type="PANTHER" id="PTHR47505">
    <property type="entry name" value="DNA UTILIZATION PROTEIN YHGH"/>
    <property type="match status" value="1"/>
</dbReference>
<evidence type="ECO:0000256" key="1">
    <source>
        <dbReference type="ARBA" id="ARBA00008007"/>
    </source>
</evidence>
<accession>A0A4D7QG42</accession>
<dbReference type="KEGG" id="paqt:E8L99_03040"/>
<dbReference type="SUPFAM" id="SSF53271">
    <property type="entry name" value="PRTase-like"/>
    <property type="match status" value="1"/>
</dbReference>
<dbReference type="Pfam" id="PF00156">
    <property type="entry name" value="Pribosyltran"/>
    <property type="match status" value="1"/>
</dbReference>
<name>A0A4D7QG42_9HYPH</name>
<sequence>MSASLALMEIEGEDWAAPRPTWRQRMGSARTRTLDWLLPPLCLACRVQVGSHGALCPSCWATIDFIEAPVCDRLGTPLPFDLGPGALSPAAIASPPGFDRARAAFRFDEAGRALIHGLKYGDRLEIAPALAAWMARAGREVLEGADALIPVPLHWTRLFRRRFNQAAELTRHLSAITGIANEPMVLKRARRTAHQVGLTRAQRLDNVSGAFRIAEERKALVRGLHLVLVDDVLTTGATIEACARVLRRAGAARIDVLTAARVVDGPFAVHI</sequence>
<dbReference type="InterPro" id="IPR000836">
    <property type="entry name" value="PRTase_dom"/>
</dbReference>
<dbReference type="EMBL" id="CP039865">
    <property type="protein sequence ID" value="QCK84829.1"/>
    <property type="molecule type" value="Genomic_DNA"/>
</dbReference>
<dbReference type="RefSeq" id="WP_137098163.1">
    <property type="nucleotide sequence ID" value="NZ_CP039865.1"/>
</dbReference>
<evidence type="ECO:0000259" key="3">
    <source>
        <dbReference type="Pfam" id="PF18912"/>
    </source>
</evidence>
<dbReference type="Proteomes" id="UP000298588">
    <property type="component" value="Chromosome"/>
</dbReference>
<organism evidence="4 5">
    <name type="scientific">Phreatobacter aquaticus</name>
    <dbReference type="NCBI Taxonomy" id="2570229"/>
    <lineage>
        <taxon>Bacteria</taxon>
        <taxon>Pseudomonadati</taxon>
        <taxon>Pseudomonadota</taxon>
        <taxon>Alphaproteobacteria</taxon>
        <taxon>Hyphomicrobiales</taxon>
        <taxon>Phreatobacteraceae</taxon>
        <taxon>Phreatobacter</taxon>
    </lineage>
</organism>
<dbReference type="Pfam" id="PF18912">
    <property type="entry name" value="DZR_2"/>
    <property type="match status" value="1"/>
</dbReference>
<evidence type="ECO:0000259" key="2">
    <source>
        <dbReference type="Pfam" id="PF00156"/>
    </source>
</evidence>
<reference evidence="4 5" key="1">
    <citation type="submission" date="2019-04" db="EMBL/GenBank/DDBJ databases">
        <title>Phreatobacter aquaticus sp. nov.</title>
        <authorList>
            <person name="Choi A."/>
            <person name="Baek K."/>
        </authorList>
    </citation>
    <scope>NUCLEOTIDE SEQUENCE [LARGE SCALE GENOMIC DNA]</scope>
    <source>
        <strain evidence="4 5">NMCR1094</strain>
    </source>
</reference>
<protein>
    <submittedName>
        <fullName evidence="4">ComF family protein</fullName>
    </submittedName>
</protein>
<feature type="domain" description="Phosphoribosyltransferase" evidence="2">
    <location>
        <begin position="206"/>
        <end position="260"/>
    </location>
</feature>
<dbReference type="InterPro" id="IPR051910">
    <property type="entry name" value="ComF/GntX_DNA_util-trans"/>
</dbReference>
<dbReference type="InterPro" id="IPR044005">
    <property type="entry name" value="DZR_2"/>
</dbReference>
<gene>
    <name evidence="4" type="ORF">E8L99_03040</name>
</gene>
<dbReference type="AlphaFoldDB" id="A0A4D7QG42"/>
<dbReference type="PANTHER" id="PTHR47505:SF1">
    <property type="entry name" value="DNA UTILIZATION PROTEIN YHGH"/>
    <property type="match status" value="1"/>
</dbReference>
<dbReference type="OrthoDB" id="9779910at2"/>
<comment type="similarity">
    <text evidence="1">Belongs to the ComF/GntX family.</text>
</comment>
<proteinExistence type="inferred from homology"/>
<dbReference type="CDD" id="cd06223">
    <property type="entry name" value="PRTases_typeI"/>
    <property type="match status" value="1"/>
</dbReference>
<evidence type="ECO:0000313" key="5">
    <source>
        <dbReference type="Proteomes" id="UP000298588"/>
    </source>
</evidence>
<keyword evidence="5" id="KW-1185">Reference proteome</keyword>